<keyword evidence="2" id="KW-1185">Reference proteome</keyword>
<dbReference type="Proteomes" id="UP001286313">
    <property type="component" value="Unassembled WGS sequence"/>
</dbReference>
<dbReference type="PANTHER" id="PTHR12757">
    <property type="entry name" value="TUMOR NECROSIS FACTOR INDUCED PROTEIN"/>
    <property type="match status" value="1"/>
</dbReference>
<name>A0AAE1FLG1_PETCI</name>
<accession>A0AAE1FLG1</accession>
<comment type="caution">
    <text evidence="1">The sequence shown here is derived from an EMBL/GenBank/DDBJ whole genome shotgun (WGS) entry which is preliminary data.</text>
</comment>
<dbReference type="FunFam" id="1.20.1440.160:FF:000001">
    <property type="entry name" value="Tumor necrosis factor alpha-induced protein 8-like 1"/>
    <property type="match status" value="1"/>
</dbReference>
<sequence>MGDSFRARDISLKAQKKLLSKMSNKNIAKNFIDDTLASLLDNVYTLAKTYTGNKKEAEKIVKNIIKIVVKINILYRNDQFSADDLKVASQLRTKFTTIVKTIISFFEVQFTFDKVFLTKNVNECRELLKGLVGNHLTDKSLGRIDHVLDFFTDPAFLEEMFRPESKHRPTLQTIVDDMSKALDEGGI</sequence>
<evidence type="ECO:0000313" key="1">
    <source>
        <dbReference type="EMBL" id="KAK3876418.1"/>
    </source>
</evidence>
<organism evidence="1 2">
    <name type="scientific">Petrolisthes cinctipes</name>
    <name type="common">Flat porcelain crab</name>
    <dbReference type="NCBI Taxonomy" id="88211"/>
    <lineage>
        <taxon>Eukaryota</taxon>
        <taxon>Metazoa</taxon>
        <taxon>Ecdysozoa</taxon>
        <taxon>Arthropoda</taxon>
        <taxon>Crustacea</taxon>
        <taxon>Multicrustacea</taxon>
        <taxon>Malacostraca</taxon>
        <taxon>Eumalacostraca</taxon>
        <taxon>Eucarida</taxon>
        <taxon>Decapoda</taxon>
        <taxon>Pleocyemata</taxon>
        <taxon>Anomura</taxon>
        <taxon>Galatheoidea</taxon>
        <taxon>Porcellanidae</taxon>
        <taxon>Petrolisthes</taxon>
    </lineage>
</organism>
<protein>
    <recommendedName>
        <fullName evidence="3">Tumor necrosis factor alpha-induced protein 8-like protein</fullName>
    </recommendedName>
</protein>
<evidence type="ECO:0008006" key="3">
    <source>
        <dbReference type="Google" id="ProtNLM"/>
    </source>
</evidence>
<dbReference type="EMBL" id="JAWQEG010001824">
    <property type="protein sequence ID" value="KAK3876418.1"/>
    <property type="molecule type" value="Genomic_DNA"/>
</dbReference>
<evidence type="ECO:0000313" key="2">
    <source>
        <dbReference type="Proteomes" id="UP001286313"/>
    </source>
</evidence>
<dbReference type="PANTHER" id="PTHR12757:SF1">
    <property type="entry name" value="PROTEIN SALIVARY GLANDS MARRED"/>
    <property type="match status" value="1"/>
</dbReference>
<dbReference type="GO" id="GO:0042981">
    <property type="term" value="P:regulation of apoptotic process"/>
    <property type="evidence" value="ECO:0007669"/>
    <property type="project" value="InterPro"/>
</dbReference>
<reference evidence="1" key="1">
    <citation type="submission" date="2023-10" db="EMBL/GenBank/DDBJ databases">
        <title>Genome assemblies of two species of porcelain crab, Petrolisthes cinctipes and Petrolisthes manimaculis (Anomura: Porcellanidae).</title>
        <authorList>
            <person name="Angst P."/>
        </authorList>
    </citation>
    <scope>NUCLEOTIDE SEQUENCE</scope>
    <source>
        <strain evidence="1">PB745_01</strain>
        <tissue evidence="1">Gill</tissue>
    </source>
</reference>
<proteinExistence type="predicted"/>
<dbReference type="InterPro" id="IPR008477">
    <property type="entry name" value="TNFAIP8-like"/>
</dbReference>
<dbReference type="GO" id="GO:0005737">
    <property type="term" value="C:cytoplasm"/>
    <property type="evidence" value="ECO:0007669"/>
    <property type="project" value="TreeGrafter"/>
</dbReference>
<gene>
    <name evidence="1" type="ORF">Pcinc_018803</name>
</gene>
<dbReference type="Gene3D" id="1.20.1440.160">
    <property type="entry name" value="Tumor necrosis factor alpha-induced protein 8-like"/>
    <property type="match status" value="1"/>
</dbReference>
<dbReference type="Pfam" id="PF05527">
    <property type="entry name" value="TNFAIP8"/>
    <property type="match status" value="1"/>
</dbReference>
<dbReference type="AlphaFoldDB" id="A0AAE1FLG1"/>
<dbReference type="InterPro" id="IPR038355">
    <property type="entry name" value="TNFAIP8_sf"/>
</dbReference>